<organism evidence="3 4">
    <name type="scientific">Pseudovirgaria hyperparasitica</name>
    <dbReference type="NCBI Taxonomy" id="470096"/>
    <lineage>
        <taxon>Eukaryota</taxon>
        <taxon>Fungi</taxon>
        <taxon>Dikarya</taxon>
        <taxon>Ascomycota</taxon>
        <taxon>Pezizomycotina</taxon>
        <taxon>Dothideomycetes</taxon>
        <taxon>Dothideomycetes incertae sedis</taxon>
        <taxon>Acrospermales</taxon>
        <taxon>Acrospermaceae</taxon>
        <taxon>Pseudovirgaria</taxon>
    </lineage>
</organism>
<sequence length="479" mass="52097">MSSSKNTTEPFPTAPDDIPAASLVGQTSPRTSADLNAGQTSPVSPRRARASSAAASIKSGATKLLDTDLPPGFLAATAAAASKAPTIPDIRHGSFGTEGWNEAAQRRERRSSASEDSTGNRIRARSGASVNAPPASPTIGTKLDVFPPLREEPSDLSTAAHTHLDSAADAPNVSSKSIVATDLESSISPQTSWTEPPPLPWTTSFMIGLRTYLHWVITIPGFLITVYGLNIVAWGGMLFLLLCNAAPAMCHPSCNDINSPRRIWIEIDSQILNALFCVTGFGLAPWRFRDLYWWFVWRVGKKESGIRRLAGIHRDWYRLVGSQDNIGELDTESFAVPIPATKAPTPPLTGVRAPSTKPWKMDWVVWMNIWNTFLQTVLSGFMWGLNRYDRPSWSTGLFVGLACIVAAMGGLMIFQEGKKVKKIEGVAIGKEERKARGWPVEDMETGVQQAAGEESERLEEKSPATATKKGLMGLRRSVR</sequence>
<feature type="transmembrane region" description="Helical" evidence="2">
    <location>
        <begin position="212"/>
        <end position="242"/>
    </location>
</feature>
<feature type="compositionally biased region" description="Polar residues" evidence="1">
    <location>
        <begin position="1"/>
        <end position="10"/>
    </location>
</feature>
<dbReference type="AlphaFoldDB" id="A0A6A6W655"/>
<dbReference type="Proteomes" id="UP000799437">
    <property type="component" value="Unassembled WGS sequence"/>
</dbReference>
<feature type="region of interest" description="Disordered" evidence="1">
    <location>
        <begin position="1"/>
        <end position="57"/>
    </location>
</feature>
<feature type="compositionally biased region" description="Polar residues" evidence="1">
    <location>
        <begin position="24"/>
        <end position="43"/>
    </location>
</feature>
<name>A0A6A6W655_9PEZI</name>
<keyword evidence="2" id="KW-0812">Transmembrane</keyword>
<accession>A0A6A6W655</accession>
<dbReference type="PANTHER" id="PTHR35872:SF1">
    <property type="entry name" value="ALPHA-L-RHAMNOSIDASE C"/>
    <property type="match status" value="1"/>
</dbReference>
<evidence type="ECO:0000313" key="3">
    <source>
        <dbReference type="EMBL" id="KAF2758025.1"/>
    </source>
</evidence>
<keyword evidence="2" id="KW-1133">Transmembrane helix</keyword>
<feature type="region of interest" description="Disordered" evidence="1">
    <location>
        <begin position="89"/>
        <end position="157"/>
    </location>
</feature>
<feature type="transmembrane region" description="Helical" evidence="2">
    <location>
        <begin position="363"/>
        <end position="383"/>
    </location>
</feature>
<evidence type="ECO:0000256" key="2">
    <source>
        <dbReference type="SAM" id="Phobius"/>
    </source>
</evidence>
<evidence type="ECO:0000256" key="1">
    <source>
        <dbReference type="SAM" id="MobiDB-lite"/>
    </source>
</evidence>
<dbReference type="InterPro" id="IPR021369">
    <property type="entry name" value="DUF2985"/>
</dbReference>
<keyword evidence="2" id="KW-0472">Membrane</keyword>
<dbReference type="OrthoDB" id="6407410at2759"/>
<feature type="compositionally biased region" description="Basic and acidic residues" evidence="1">
    <location>
        <begin position="104"/>
        <end position="113"/>
    </location>
</feature>
<gene>
    <name evidence="3" type="ORF">EJ05DRAFT_374657</name>
</gene>
<proteinExistence type="predicted"/>
<dbReference type="Pfam" id="PF11204">
    <property type="entry name" value="DUF2985"/>
    <property type="match status" value="1"/>
</dbReference>
<dbReference type="EMBL" id="ML996572">
    <property type="protein sequence ID" value="KAF2758025.1"/>
    <property type="molecule type" value="Genomic_DNA"/>
</dbReference>
<keyword evidence="4" id="KW-1185">Reference proteome</keyword>
<protein>
    <submittedName>
        <fullName evidence="3">Uncharacterized protein</fullName>
    </submittedName>
</protein>
<reference evidence="3" key="1">
    <citation type="journal article" date="2020" name="Stud. Mycol.">
        <title>101 Dothideomycetes genomes: a test case for predicting lifestyles and emergence of pathogens.</title>
        <authorList>
            <person name="Haridas S."/>
            <person name="Albert R."/>
            <person name="Binder M."/>
            <person name="Bloem J."/>
            <person name="Labutti K."/>
            <person name="Salamov A."/>
            <person name="Andreopoulos B."/>
            <person name="Baker S."/>
            <person name="Barry K."/>
            <person name="Bills G."/>
            <person name="Bluhm B."/>
            <person name="Cannon C."/>
            <person name="Castanera R."/>
            <person name="Culley D."/>
            <person name="Daum C."/>
            <person name="Ezra D."/>
            <person name="Gonzalez J."/>
            <person name="Henrissat B."/>
            <person name="Kuo A."/>
            <person name="Liang C."/>
            <person name="Lipzen A."/>
            <person name="Lutzoni F."/>
            <person name="Magnuson J."/>
            <person name="Mondo S."/>
            <person name="Nolan M."/>
            <person name="Ohm R."/>
            <person name="Pangilinan J."/>
            <person name="Park H.-J."/>
            <person name="Ramirez L."/>
            <person name="Alfaro M."/>
            <person name="Sun H."/>
            <person name="Tritt A."/>
            <person name="Yoshinaga Y."/>
            <person name="Zwiers L.-H."/>
            <person name="Turgeon B."/>
            <person name="Goodwin S."/>
            <person name="Spatafora J."/>
            <person name="Crous P."/>
            <person name="Grigoriev I."/>
        </authorList>
    </citation>
    <scope>NUCLEOTIDE SEQUENCE</scope>
    <source>
        <strain evidence="3">CBS 121739</strain>
    </source>
</reference>
<dbReference type="GeneID" id="54482234"/>
<dbReference type="RefSeq" id="XP_033600476.1">
    <property type="nucleotide sequence ID" value="XM_033741180.1"/>
</dbReference>
<dbReference type="PANTHER" id="PTHR35872">
    <property type="entry name" value="INTEGRAL MEMBRANE PROTEIN (AFU_ORTHOLOGUE AFUA_5G07110)"/>
    <property type="match status" value="1"/>
</dbReference>
<feature type="transmembrane region" description="Helical" evidence="2">
    <location>
        <begin position="395"/>
        <end position="414"/>
    </location>
</feature>
<feature type="region of interest" description="Disordered" evidence="1">
    <location>
        <begin position="437"/>
        <end position="479"/>
    </location>
</feature>
<evidence type="ECO:0000313" key="4">
    <source>
        <dbReference type="Proteomes" id="UP000799437"/>
    </source>
</evidence>